<dbReference type="Proteomes" id="UP001239111">
    <property type="component" value="Chromosome 2"/>
</dbReference>
<organism evidence="1 2">
    <name type="scientific">Eretmocerus hayati</name>
    <dbReference type="NCBI Taxonomy" id="131215"/>
    <lineage>
        <taxon>Eukaryota</taxon>
        <taxon>Metazoa</taxon>
        <taxon>Ecdysozoa</taxon>
        <taxon>Arthropoda</taxon>
        <taxon>Hexapoda</taxon>
        <taxon>Insecta</taxon>
        <taxon>Pterygota</taxon>
        <taxon>Neoptera</taxon>
        <taxon>Endopterygota</taxon>
        <taxon>Hymenoptera</taxon>
        <taxon>Apocrita</taxon>
        <taxon>Proctotrupomorpha</taxon>
        <taxon>Chalcidoidea</taxon>
        <taxon>Aphelinidae</taxon>
        <taxon>Aphelininae</taxon>
        <taxon>Eretmocerus</taxon>
    </lineage>
</organism>
<protein>
    <submittedName>
        <fullName evidence="1">Uncharacterized protein</fullName>
    </submittedName>
</protein>
<sequence>MKTLIFLVIVLALLTIARGRITLIGSYSDDFSDVDFPDERDDCSDGSCSVYAEKRMIVPDKVVEHRQIVPRFASSLEPMSPESFPEWKPVCGCGTTHHIVDLGENHFPRYISIARCKPKTCMDNGRQCMHLTYRIHVLVKRGVSTRLTSPDDTVQNVEELTLPQSLHTNWQMYAFTVPVACFAVERT</sequence>
<reference evidence="1" key="1">
    <citation type="submission" date="2023-04" db="EMBL/GenBank/DDBJ databases">
        <title>A chromosome-level genome assembly of the parasitoid wasp Eretmocerus hayati.</title>
        <authorList>
            <person name="Zhong Y."/>
            <person name="Liu S."/>
            <person name="Liu Y."/>
        </authorList>
    </citation>
    <scope>NUCLEOTIDE SEQUENCE</scope>
    <source>
        <strain evidence="1">ZJU_SS_LIU_2023</strain>
    </source>
</reference>
<keyword evidence="2" id="KW-1185">Reference proteome</keyword>
<gene>
    <name evidence="1" type="ORF">QAD02_011114</name>
</gene>
<dbReference type="EMBL" id="CM056742">
    <property type="protein sequence ID" value="KAJ8675328.1"/>
    <property type="molecule type" value="Genomic_DNA"/>
</dbReference>
<evidence type="ECO:0000313" key="1">
    <source>
        <dbReference type="EMBL" id="KAJ8675328.1"/>
    </source>
</evidence>
<evidence type="ECO:0000313" key="2">
    <source>
        <dbReference type="Proteomes" id="UP001239111"/>
    </source>
</evidence>
<comment type="caution">
    <text evidence="1">The sequence shown here is derived from an EMBL/GenBank/DDBJ whole genome shotgun (WGS) entry which is preliminary data.</text>
</comment>
<accession>A0ACC2NWT6</accession>
<proteinExistence type="predicted"/>
<name>A0ACC2NWT6_9HYME</name>